<reference evidence="1 2" key="1">
    <citation type="submission" date="2016-11" db="EMBL/GenBank/DDBJ databases">
        <authorList>
            <person name="Jaros S."/>
            <person name="Januszkiewicz K."/>
            <person name="Wedrychowicz H."/>
        </authorList>
    </citation>
    <scope>NUCLEOTIDE SEQUENCE [LARGE SCALE GENOMIC DNA]</scope>
    <source>
        <strain evidence="1 2">DSM 15930</strain>
    </source>
</reference>
<dbReference type="STRING" id="1120996.SAMN02746066_04237"/>
<sequence length="231" mass="26689">MTEREKKNRILKEVIKPLIKSAGYKCGGTTFYRECQECYVIINLQSSQFNNEEMGFDFWFNIGVLDKKEVVDINDVKKSDGGNSPTREETFLPDSGLLHPYRSNGYSIGGIKNGQPIVTDYDDAAARIGSDISQYILPRLDFVQNLEDWDKLLEELIELNNNKRNHLLTFFYGATMLACSFTNKKFLEEFIDNGRINKQDILENMDLLQDVLKYTGNNEEEVKEFIMHVLQ</sequence>
<dbReference type="InterPro" id="IPR025412">
    <property type="entry name" value="DUF4304"/>
</dbReference>
<proteinExistence type="predicted"/>
<evidence type="ECO:0000313" key="1">
    <source>
        <dbReference type="EMBL" id="SHM98837.1"/>
    </source>
</evidence>
<gene>
    <name evidence="1" type="ORF">SAMN02746066_04237</name>
</gene>
<dbReference type="RefSeq" id="WP_073291131.1">
    <property type="nucleotide sequence ID" value="NZ_FRCP01000025.1"/>
</dbReference>
<evidence type="ECO:0008006" key="3">
    <source>
        <dbReference type="Google" id="ProtNLM"/>
    </source>
</evidence>
<protein>
    <recommendedName>
        <fullName evidence="3">DUF4304 domain-containing protein</fullName>
    </recommendedName>
</protein>
<accession>A0A1M7N5U1</accession>
<organism evidence="1 2">
    <name type="scientific">Anaerosporobacter mobilis DSM 15930</name>
    <dbReference type="NCBI Taxonomy" id="1120996"/>
    <lineage>
        <taxon>Bacteria</taxon>
        <taxon>Bacillati</taxon>
        <taxon>Bacillota</taxon>
        <taxon>Clostridia</taxon>
        <taxon>Lachnospirales</taxon>
        <taxon>Lachnospiraceae</taxon>
        <taxon>Anaerosporobacter</taxon>
    </lineage>
</organism>
<keyword evidence="2" id="KW-1185">Reference proteome</keyword>
<dbReference type="OrthoDB" id="2001162at2"/>
<dbReference type="Pfam" id="PF14137">
    <property type="entry name" value="DUF4304"/>
    <property type="match status" value="1"/>
</dbReference>
<dbReference type="EMBL" id="FRCP01000025">
    <property type="protein sequence ID" value="SHM98837.1"/>
    <property type="molecule type" value="Genomic_DNA"/>
</dbReference>
<name>A0A1M7N5U1_9FIRM</name>
<dbReference type="Proteomes" id="UP000184038">
    <property type="component" value="Unassembled WGS sequence"/>
</dbReference>
<dbReference type="AlphaFoldDB" id="A0A1M7N5U1"/>
<evidence type="ECO:0000313" key="2">
    <source>
        <dbReference type="Proteomes" id="UP000184038"/>
    </source>
</evidence>